<dbReference type="InterPro" id="IPR036986">
    <property type="entry name" value="S4_RNA-bd_sf"/>
</dbReference>
<dbReference type="CDD" id="cd00165">
    <property type="entry name" value="S4"/>
    <property type="match status" value="1"/>
</dbReference>
<keyword evidence="3" id="KW-1185">Reference proteome</keyword>
<dbReference type="GO" id="GO:0003723">
    <property type="term" value="F:RNA binding"/>
    <property type="evidence" value="ECO:0007669"/>
    <property type="project" value="UniProtKB-KW"/>
</dbReference>
<dbReference type="Gene3D" id="3.10.290.10">
    <property type="entry name" value="RNA-binding S4 domain"/>
    <property type="match status" value="1"/>
</dbReference>
<name>A0A1G5WUK9_9FIRM</name>
<dbReference type="STRING" id="209880.SAMN02910343_01590"/>
<dbReference type="PROSITE" id="PS50889">
    <property type="entry name" value="S4"/>
    <property type="match status" value="1"/>
</dbReference>
<dbReference type="Proteomes" id="UP000199689">
    <property type="component" value="Unassembled WGS sequence"/>
</dbReference>
<evidence type="ECO:0000256" key="1">
    <source>
        <dbReference type="PROSITE-ProRule" id="PRU00182"/>
    </source>
</evidence>
<dbReference type="RefSeq" id="WP_091365553.1">
    <property type="nucleotide sequence ID" value="NZ_CAUWGZ010000014.1"/>
</dbReference>
<organism evidence="2 3">
    <name type="scientific">Allisonella histaminiformans</name>
    <dbReference type="NCBI Taxonomy" id="209880"/>
    <lineage>
        <taxon>Bacteria</taxon>
        <taxon>Bacillati</taxon>
        <taxon>Bacillota</taxon>
        <taxon>Negativicutes</taxon>
        <taxon>Veillonellales</taxon>
        <taxon>Veillonellaceae</taxon>
        <taxon>Allisonella</taxon>
    </lineage>
</organism>
<keyword evidence="1" id="KW-0694">RNA-binding</keyword>
<gene>
    <name evidence="2" type="ORF">SAMN02910343_01590</name>
</gene>
<evidence type="ECO:0000313" key="2">
    <source>
        <dbReference type="EMBL" id="SDA61197.1"/>
    </source>
</evidence>
<protein>
    <submittedName>
        <fullName evidence="2">Ribosome-associated protein</fullName>
    </submittedName>
</protein>
<evidence type="ECO:0000313" key="3">
    <source>
        <dbReference type="Proteomes" id="UP000199689"/>
    </source>
</evidence>
<dbReference type="EMBL" id="FMXA01000032">
    <property type="protein sequence ID" value="SDA61197.1"/>
    <property type="molecule type" value="Genomic_DNA"/>
</dbReference>
<dbReference type="GeneID" id="87756574"/>
<dbReference type="SUPFAM" id="SSF55174">
    <property type="entry name" value="Alpha-L RNA-binding motif"/>
    <property type="match status" value="1"/>
</dbReference>
<dbReference type="AlphaFoldDB" id="A0A1G5WUK9"/>
<dbReference type="OrthoDB" id="9811532at2"/>
<proteinExistence type="predicted"/>
<accession>A0A1G5WUK9</accession>
<sequence length="71" mass="8044">MKQWTIRGEYIQLDQLLKKYDVISSGGQIGSYLAENEVTLNGTPVHEKRKKIRPGDTLRLSGEDIQILGED</sequence>
<dbReference type="Pfam" id="PF13275">
    <property type="entry name" value="S4_2"/>
    <property type="match status" value="1"/>
</dbReference>
<reference evidence="2 3" key="1">
    <citation type="submission" date="2016-10" db="EMBL/GenBank/DDBJ databases">
        <authorList>
            <person name="de Groot N.N."/>
        </authorList>
    </citation>
    <scope>NUCLEOTIDE SEQUENCE [LARGE SCALE GENOMIC DNA]</scope>
    <source>
        <strain evidence="2 3">DSM 15230</strain>
    </source>
</reference>